<feature type="domain" description="AMP-binding enzyme C-terminal" evidence="2">
    <location>
        <begin position="488"/>
        <end position="563"/>
    </location>
</feature>
<dbReference type="PANTHER" id="PTHR43767:SF1">
    <property type="entry name" value="NONRIBOSOMAL PEPTIDE SYNTHASE PES1 (EUROFUNG)-RELATED"/>
    <property type="match status" value="1"/>
</dbReference>
<dbReference type="InterPro" id="IPR020845">
    <property type="entry name" value="AMP-binding_CS"/>
</dbReference>
<dbReference type="GO" id="GO:0016878">
    <property type="term" value="F:acid-thiol ligase activity"/>
    <property type="evidence" value="ECO:0007669"/>
    <property type="project" value="UniProtKB-ARBA"/>
</dbReference>
<organism evidence="3 4">
    <name type="scientific">Marinobacterium nitratireducens</name>
    <dbReference type="NCBI Taxonomy" id="518897"/>
    <lineage>
        <taxon>Bacteria</taxon>
        <taxon>Pseudomonadati</taxon>
        <taxon>Pseudomonadota</taxon>
        <taxon>Gammaproteobacteria</taxon>
        <taxon>Oceanospirillales</taxon>
        <taxon>Oceanospirillaceae</taxon>
        <taxon>Marinobacterium</taxon>
    </lineage>
</organism>
<dbReference type="Pfam" id="PF13193">
    <property type="entry name" value="AMP-binding_C"/>
    <property type="match status" value="1"/>
</dbReference>
<comment type="caution">
    <text evidence="3">The sequence shown here is derived from an EMBL/GenBank/DDBJ whole genome shotgun (WGS) entry which is preliminary data.</text>
</comment>
<dbReference type="PANTHER" id="PTHR43767">
    <property type="entry name" value="LONG-CHAIN-FATTY-ACID--COA LIGASE"/>
    <property type="match status" value="1"/>
</dbReference>
<reference evidence="3 4" key="1">
    <citation type="journal article" date="2014" name="Int. J. Syst. Evol. Microbiol.">
        <title>Complete genome sequence of Corynebacterium casei LMG S-19264T (=DSM 44701T), isolated from a smear-ripened cheese.</title>
        <authorList>
            <consortium name="US DOE Joint Genome Institute (JGI-PGF)"/>
            <person name="Walter F."/>
            <person name="Albersmeier A."/>
            <person name="Kalinowski J."/>
            <person name="Ruckert C."/>
        </authorList>
    </citation>
    <scope>NUCLEOTIDE SEQUENCE [LARGE SCALE GENOMIC DNA]</scope>
    <source>
        <strain evidence="3 4">CGMCC 1.7286</strain>
    </source>
</reference>
<dbReference type="InterPro" id="IPR042099">
    <property type="entry name" value="ANL_N_sf"/>
</dbReference>
<dbReference type="InterPro" id="IPR045851">
    <property type="entry name" value="AMP-bd_C_sf"/>
</dbReference>
<protein>
    <submittedName>
        <fullName evidence="3">Acyl-CoA synthetase</fullName>
    </submittedName>
</protein>
<dbReference type="InterPro" id="IPR000873">
    <property type="entry name" value="AMP-dep_synth/lig_dom"/>
</dbReference>
<feature type="domain" description="AMP-dependent synthetase/ligase" evidence="1">
    <location>
        <begin position="36"/>
        <end position="436"/>
    </location>
</feature>
<evidence type="ECO:0000313" key="4">
    <source>
        <dbReference type="Proteomes" id="UP000599578"/>
    </source>
</evidence>
<dbReference type="SUPFAM" id="SSF56801">
    <property type="entry name" value="Acetyl-CoA synthetase-like"/>
    <property type="match status" value="1"/>
</dbReference>
<keyword evidence="4" id="KW-1185">Reference proteome</keyword>
<evidence type="ECO:0000259" key="1">
    <source>
        <dbReference type="Pfam" id="PF00501"/>
    </source>
</evidence>
<dbReference type="InterPro" id="IPR025110">
    <property type="entry name" value="AMP-bd_C"/>
</dbReference>
<evidence type="ECO:0000259" key="2">
    <source>
        <dbReference type="Pfam" id="PF13193"/>
    </source>
</evidence>
<dbReference type="NCBIfam" id="NF005714">
    <property type="entry name" value="PRK07529.1"/>
    <property type="match status" value="1"/>
</dbReference>
<dbReference type="Gene3D" id="3.40.50.12780">
    <property type="entry name" value="N-terminal domain of ligase-like"/>
    <property type="match status" value="1"/>
</dbReference>
<dbReference type="Pfam" id="PF00501">
    <property type="entry name" value="AMP-binding"/>
    <property type="match status" value="1"/>
</dbReference>
<dbReference type="EMBL" id="BMLT01000005">
    <property type="protein sequence ID" value="GGO82134.1"/>
    <property type="molecule type" value="Genomic_DNA"/>
</dbReference>
<dbReference type="RefSeq" id="WP_188860723.1">
    <property type="nucleotide sequence ID" value="NZ_BMLT01000005.1"/>
</dbReference>
<dbReference type="InterPro" id="IPR050237">
    <property type="entry name" value="ATP-dep_AMP-bd_enzyme"/>
</dbReference>
<evidence type="ECO:0000313" key="3">
    <source>
        <dbReference type="EMBL" id="GGO82134.1"/>
    </source>
</evidence>
<dbReference type="AlphaFoldDB" id="A0A917ZHI8"/>
<proteinExistence type="predicted"/>
<dbReference type="PROSITE" id="PS00455">
    <property type="entry name" value="AMP_BINDING"/>
    <property type="match status" value="1"/>
</dbReference>
<accession>A0A917ZHI8</accession>
<sequence>MQVLPPLVSNDDIRRFERNTPIESLGLPDSTLELIQNSAETHPDATALRFLMQGSADEDGVSYSYPEFLQRVLQTANGLNALGVDQTNVVSFMLPNLPQTHFTLWGGEAAGVVNPVNQLLEADHIAHVLCAANTRVLVALAPFPGTDTWEKVEQIKPMVPSLETVLYVDLCRYLPAERAAEIRRQLPLPQHDWARDFDTWMDQQPGDRLLSGRVIARGDIASLFHTGGTTGVPKLAPHTHYNEVANARMLQCLLRFDADDVVLGGLPLFHVNAAVVTGVLPLLTGSEILLASAQGYRSPVLIEQFWRVVERHRVSFFSAVPAIYAALLQVPFGDSDTSSLKAALCGGAPLPTEVHRNFEALTGAPLLEGYGLTESTCGATANLPLAERLTGSIGFSLPYAESRVVKLDGNGAYLRDCEPDEAGTLVLRGPHIFSGYSDPAKNGDIWVDGDWFNTGDLARQDADGRFWLTGRSKDLIIRGGHNIDPGMIEEALNRHPAVAMAAAVGKPCPRVGELPVAYVSLRRDSKVSEAELIDFCMGEISERAAIPKNIWVLDELPLTGVGKIFKPSLRHDAIRRVFEHELGQQLAPAQFRVSVEACDRHGTRACVKIADGDDAVSAEIERRLGRYAVHCEILNGPQSDA</sequence>
<gene>
    <name evidence="3" type="ORF">GCM10011348_22810</name>
</gene>
<dbReference type="Proteomes" id="UP000599578">
    <property type="component" value="Unassembled WGS sequence"/>
</dbReference>
<name>A0A917ZHI8_9GAMM</name>
<dbReference type="Gene3D" id="3.30.300.30">
    <property type="match status" value="1"/>
</dbReference>